<evidence type="ECO:0000313" key="2">
    <source>
        <dbReference type="Proteomes" id="UP001596472"/>
    </source>
</evidence>
<organism evidence="1 2">
    <name type="scientific">Haloferula chungangensis</name>
    <dbReference type="NCBI Taxonomy" id="1048331"/>
    <lineage>
        <taxon>Bacteria</taxon>
        <taxon>Pseudomonadati</taxon>
        <taxon>Verrucomicrobiota</taxon>
        <taxon>Verrucomicrobiia</taxon>
        <taxon>Verrucomicrobiales</taxon>
        <taxon>Verrucomicrobiaceae</taxon>
        <taxon>Haloferula</taxon>
    </lineage>
</organism>
<reference evidence="2" key="1">
    <citation type="journal article" date="2019" name="Int. J. Syst. Evol. Microbiol.">
        <title>The Global Catalogue of Microorganisms (GCM) 10K type strain sequencing project: providing services to taxonomists for standard genome sequencing and annotation.</title>
        <authorList>
            <consortium name="The Broad Institute Genomics Platform"/>
            <consortium name="The Broad Institute Genome Sequencing Center for Infectious Disease"/>
            <person name="Wu L."/>
            <person name="Ma J."/>
        </authorList>
    </citation>
    <scope>NUCLEOTIDE SEQUENCE [LARGE SCALE GENOMIC DNA]</scope>
    <source>
        <strain evidence="2">CGMCC 4.1467</strain>
    </source>
</reference>
<keyword evidence="2" id="KW-1185">Reference proteome</keyword>
<dbReference type="Proteomes" id="UP001596472">
    <property type="component" value="Unassembled WGS sequence"/>
</dbReference>
<dbReference type="RefSeq" id="WP_379708330.1">
    <property type="nucleotide sequence ID" value="NZ_JBHTBS010000001.1"/>
</dbReference>
<evidence type="ECO:0000313" key="1">
    <source>
        <dbReference type="EMBL" id="MFC7335830.1"/>
    </source>
</evidence>
<sequence>MKKDLTRWNRAGLDELHYVEGNAVTHLEALRKGMVEQFTEDGALKWAELESGQPEDESEREAHTRMLAQYHRGERGDYAWEILRSFSRSVHVLGGHLNTFANESYLRTANEWEHIRRLVKMIDYHPAPPASATTKLALMAKQEKAGEVLAGLAVKNQPEDGSKAVTFETLEDIVVDPALNRMMVRGWNQSQIPFSYAGNDGHLELAEPLKDVSVGSHAVLVMKQDVAAAVRVTSLSDTSISIAGADASGSTNGVKLSDVQLLLEPEIILKPRLRGSQVMELDQNFSLNAGQFVAWFQNSRWELRKVVSVDGKRLQLDGALPPTGTSIHLVGELERETGYSVTLPSQRRSTKVWDEHLNELSVYGYDEDNQITHTPSEVIREAVITSSDKVLFLHSDGSTLGKVMRSNLTELEFDGSPAAVKSGDWLVAASPSTSAVARVTRIDEAEDHFTLTVSGQAIPEDAVIHLGFAQSIRPKGHAENHAPLSGSSLQLDLTAAPAELKRGRQLIASAAGKSQELTITRVIAAPHSVSIEVEPALESGFTAFETILFGNVSTAGHGESKPEKVLGSGDATQMNQQMILAVPDISFIRDAHLPSGVAAAVDLAVEGQIWQQVASLHDSRPEDPHYTIRLTEDGHLLFSFGDGYHGRRLPSGRSNVRVSYRVGNGLAGNVAAGSLLHLAKPHPRIEAVQHPIESIGGNDLESPESLRENAPASTLAMERAVSLADFEALAVKHSGIWQAKAFNRPAEFGHQEHVRIAVVPAGGGSLGNLGEELVTFLASHATPGVLLDVDAYDPIPLNLDIEVQVKSEQFDPLDIVDAVRAHLLDHFSISKRKLGAGLYRSEIFGAVESIVGVENCSCRILPVDLPSGLPPRIRTGSDGTIRAIWARPQELIHLSDTQSLLSITHREFEL</sequence>
<accession>A0ABW2L2N8</accession>
<proteinExistence type="predicted"/>
<dbReference type="EMBL" id="JBHTBS010000001">
    <property type="protein sequence ID" value="MFC7335830.1"/>
    <property type="molecule type" value="Genomic_DNA"/>
</dbReference>
<protein>
    <submittedName>
        <fullName evidence="1">Baseplate J/gp47 family protein</fullName>
    </submittedName>
</protein>
<gene>
    <name evidence="1" type="ORF">ACFQY0_01470</name>
</gene>
<name>A0ABW2L2N8_9BACT</name>
<comment type="caution">
    <text evidence="1">The sequence shown here is derived from an EMBL/GenBank/DDBJ whole genome shotgun (WGS) entry which is preliminary data.</text>
</comment>